<dbReference type="KEGG" id="cne:CNA03220"/>
<dbReference type="RefSeq" id="XP_024511909.1">
    <property type="nucleotide sequence ID" value="XM_024656230.1"/>
</dbReference>
<dbReference type="SUPFAM" id="SSF52540">
    <property type="entry name" value="P-loop containing nucleoside triphosphate hydrolases"/>
    <property type="match status" value="1"/>
</dbReference>
<reference evidence="1 2" key="1">
    <citation type="journal article" date="2005" name="Science">
        <title>The genome of the basidiomycetous yeast and human pathogen Cryptococcus neoformans.</title>
        <authorList>
            <person name="Loftus B.J."/>
            <person name="Fung E."/>
            <person name="Roncaglia P."/>
            <person name="Rowley D."/>
            <person name="Amedeo P."/>
            <person name="Bruno D."/>
            <person name="Vamathevan J."/>
            <person name="Miranda M."/>
            <person name="Anderson I.J."/>
            <person name="Fraser J.A."/>
            <person name="Allen J.E."/>
            <person name="Bosdet I.E."/>
            <person name="Brent M.R."/>
            <person name="Chiu R."/>
            <person name="Doering T.L."/>
            <person name="Donlin M.J."/>
            <person name="D'Souza C.A."/>
            <person name="Fox D.S."/>
            <person name="Grinberg V."/>
            <person name="Fu J."/>
            <person name="Fukushima M."/>
            <person name="Haas B.J."/>
            <person name="Huang J.C."/>
            <person name="Janbon G."/>
            <person name="Jones S.J."/>
            <person name="Koo H.L."/>
            <person name="Krzywinski M.I."/>
            <person name="Kwon-Chung J.K."/>
            <person name="Lengeler K.B."/>
            <person name="Maiti R."/>
            <person name="Marra M.A."/>
            <person name="Marra R.E."/>
            <person name="Mathewson C.A."/>
            <person name="Mitchell T.G."/>
            <person name="Pertea M."/>
            <person name="Riggs F.R."/>
            <person name="Salzberg S.L."/>
            <person name="Schein J.E."/>
            <person name="Shvartsbeyn A."/>
            <person name="Shin H."/>
            <person name="Shumway M."/>
            <person name="Specht C.A."/>
            <person name="Suh B.B."/>
            <person name="Tenney A."/>
            <person name="Utterback T.R."/>
            <person name="Wickes B.L."/>
            <person name="Wortman J.R."/>
            <person name="Wye N.H."/>
            <person name="Kronstad J.W."/>
            <person name="Lodge J.K."/>
            <person name="Heitman J."/>
            <person name="Davis R.W."/>
            <person name="Fraser C.M."/>
            <person name="Hyman R.W."/>
        </authorList>
    </citation>
    <scope>NUCLEOTIDE SEQUENCE [LARGE SCALE GENOMIC DNA]</scope>
    <source>
        <strain evidence="2">JEC21 / ATCC MYA-565</strain>
    </source>
</reference>
<dbReference type="Proteomes" id="UP000002149">
    <property type="component" value="Chromosome 1"/>
</dbReference>
<dbReference type="OrthoDB" id="420422at2759"/>
<dbReference type="VEuPathDB" id="FungiDB:CNA03220"/>
<keyword evidence="2" id="KW-1185">Reference proteome</keyword>
<protein>
    <submittedName>
        <fullName evidence="1">Expressed protein</fullName>
    </submittedName>
</protein>
<dbReference type="InParanoid" id="Q5KPD1"/>
<dbReference type="AlphaFoldDB" id="Q5KPD1"/>
<dbReference type="EMBL" id="AE017341">
    <property type="protein sequence ID" value="AAW40941.2"/>
    <property type="molecule type" value="Genomic_DNA"/>
</dbReference>
<gene>
    <name evidence="1" type="ordered locus">CNA03220</name>
</gene>
<dbReference type="STRING" id="214684.Q5KPD1"/>
<evidence type="ECO:0000313" key="1">
    <source>
        <dbReference type="EMBL" id="AAW40941.2"/>
    </source>
</evidence>
<dbReference type="GeneID" id="3253384"/>
<evidence type="ECO:0000313" key="2">
    <source>
        <dbReference type="Proteomes" id="UP000002149"/>
    </source>
</evidence>
<name>Q5KPD1_CRYD1</name>
<dbReference type="PaxDb" id="214684-Q5KPD1"/>
<proteinExistence type="predicted"/>
<sequence length="372" mass="40898">MDSDLRLDEIKCGSASEIMMAVRYSTSPPGPTFIPSLDDVLLEYRPHDGHSSLRRGDLIELVGPSGSGKTTLLTFLLMITLLPAVLPPPLSTVVLGGKGGYAQVFQPYTHRPIMLSLRRSIEAHIRSLAPEAQDDLIEDVIKESTSRLSVWRGRPRWKDLALGLKGIVVELSPYPARSERRPGALDLVAIDGFADGYYPHLWADEERGRKQHGDGANIVGPDALGVRQVMEVIGQIRKDLGSVVAISVQGLRTTRETQPFYLPHLPTPYPNPFSISKSGPVSRSNPTYWPLNIQITLLGRARGLQLPGDITLIDALRSKAREKKENGEVGQNGKYEGLVRLVNMDGGILGKREGAKFHFHIGENGLQVWTDP</sequence>
<dbReference type="HOGENOM" id="CLU_891943_0_0_1"/>
<dbReference type="InterPro" id="IPR027417">
    <property type="entry name" value="P-loop_NTPase"/>
</dbReference>
<accession>Q5KPD1</accession>
<dbReference type="Gene3D" id="3.40.50.300">
    <property type="entry name" value="P-loop containing nucleotide triphosphate hydrolases"/>
    <property type="match status" value="1"/>
</dbReference>
<organism evidence="1 2">
    <name type="scientific">Cryptococcus deneoformans (strain JEC21 / ATCC MYA-565)</name>
    <name type="common">Cryptococcus neoformans var. neoformans serotype D</name>
    <dbReference type="NCBI Taxonomy" id="214684"/>
    <lineage>
        <taxon>Eukaryota</taxon>
        <taxon>Fungi</taxon>
        <taxon>Dikarya</taxon>
        <taxon>Basidiomycota</taxon>
        <taxon>Agaricomycotina</taxon>
        <taxon>Tremellomycetes</taxon>
        <taxon>Tremellales</taxon>
        <taxon>Cryptococcaceae</taxon>
        <taxon>Cryptococcus</taxon>
        <taxon>Cryptococcus neoformans species complex</taxon>
    </lineage>
</organism>